<reference evidence="2" key="2">
    <citation type="submission" date="2022-01" db="EMBL/GenBank/DDBJ databases">
        <authorList>
            <person name="Yamashiro T."/>
            <person name="Shiraishi A."/>
            <person name="Satake H."/>
            <person name="Nakayama K."/>
        </authorList>
    </citation>
    <scope>NUCLEOTIDE SEQUENCE</scope>
</reference>
<proteinExistence type="predicted"/>
<dbReference type="EMBL" id="BQNB010020069">
    <property type="protein sequence ID" value="GJT92002.1"/>
    <property type="molecule type" value="Genomic_DNA"/>
</dbReference>
<dbReference type="Proteomes" id="UP001151760">
    <property type="component" value="Unassembled WGS sequence"/>
</dbReference>
<evidence type="ECO:0000313" key="2">
    <source>
        <dbReference type="EMBL" id="GJT92002.1"/>
    </source>
</evidence>
<accession>A0ABQ5HXV4</accession>
<dbReference type="InterPro" id="IPR013103">
    <property type="entry name" value="RVT_2"/>
</dbReference>
<keyword evidence="3" id="KW-1185">Reference proteome</keyword>
<dbReference type="PANTHER" id="PTHR11439">
    <property type="entry name" value="GAG-POL-RELATED RETROTRANSPOSON"/>
    <property type="match status" value="1"/>
</dbReference>
<feature type="domain" description="Reverse transcriptase Ty1/copia-type" evidence="1">
    <location>
        <begin position="212"/>
        <end position="266"/>
    </location>
</feature>
<evidence type="ECO:0000259" key="1">
    <source>
        <dbReference type="Pfam" id="PF07727"/>
    </source>
</evidence>
<protein>
    <submittedName>
        <fullName evidence="2">Probable carboxylesterase 2</fullName>
    </submittedName>
</protein>
<reference evidence="2" key="1">
    <citation type="journal article" date="2022" name="Int. J. Mol. Sci.">
        <title>Draft Genome of Tanacetum Coccineum: Genomic Comparison of Closely Related Tanacetum-Family Plants.</title>
        <authorList>
            <person name="Yamashiro T."/>
            <person name="Shiraishi A."/>
            <person name="Nakayama K."/>
            <person name="Satake H."/>
        </authorList>
    </citation>
    <scope>NUCLEOTIDE SEQUENCE</scope>
</reference>
<sequence>MAIPPQSSVTQNQNVVNDVNIVNDPLYIASSDHPGMVLTNTPFNDLYKGKKAKKSNKLATHVNSGFDEHFHEETPFDVGSENKFGFGQNGGVDKKLAAVVCQEMMKMFKRKNVMEDRNYASTSHAAVTKPHKDKFDNKGIKCVLLGIPQSHIAFLANAFAASDPTSFYQANADAGWMEAIDKELAALESKKTWTLTSLTPGHKLITSKWHEGLDYKHTFSPVAKLATIRVLIALATAKQCPLHQLDVNNAFLHGYIDEEIYMLPPQVALPTAFPLPTELKLSLEKGTTLSDPDAYRRLVGILLYLTMTRPYISYAVQHLSQFVSAPKDAHMQAVMHLLRYLKGTISKVSWKTKKQPTVSGSSTVVEYRAIAATTCGLLLLSYLLQDLHIKVKLPVTLFCDNKAAQQIAVNQCFHDRTKHFEIDCHFIRDKVQDGFLQTTYIPSQLQLVDIMTKALGNVHHSFLTDKFVAPMIFQRWSARPASRVRSAQSGACTWDRIAKPHANRCFDEDMLQELAEDHMDHLKYDKSKSGALIHKNREGSKQEGQRICPTIGDFGGTYASNQSSFINGRIEEWEEE</sequence>
<dbReference type="PANTHER" id="PTHR11439:SF522">
    <property type="entry name" value="REVERSE TRANSCRIPTASE TY1_COPIA-TYPE DOMAIN-CONTAINING PROTEIN"/>
    <property type="match status" value="1"/>
</dbReference>
<name>A0ABQ5HXV4_9ASTR</name>
<dbReference type="InterPro" id="IPR043502">
    <property type="entry name" value="DNA/RNA_pol_sf"/>
</dbReference>
<dbReference type="Pfam" id="PF07727">
    <property type="entry name" value="RVT_2"/>
    <property type="match status" value="1"/>
</dbReference>
<organism evidence="2 3">
    <name type="scientific">Tanacetum coccineum</name>
    <dbReference type="NCBI Taxonomy" id="301880"/>
    <lineage>
        <taxon>Eukaryota</taxon>
        <taxon>Viridiplantae</taxon>
        <taxon>Streptophyta</taxon>
        <taxon>Embryophyta</taxon>
        <taxon>Tracheophyta</taxon>
        <taxon>Spermatophyta</taxon>
        <taxon>Magnoliopsida</taxon>
        <taxon>eudicotyledons</taxon>
        <taxon>Gunneridae</taxon>
        <taxon>Pentapetalae</taxon>
        <taxon>asterids</taxon>
        <taxon>campanulids</taxon>
        <taxon>Asterales</taxon>
        <taxon>Asteraceae</taxon>
        <taxon>Asteroideae</taxon>
        <taxon>Anthemideae</taxon>
        <taxon>Anthemidinae</taxon>
        <taxon>Tanacetum</taxon>
    </lineage>
</organism>
<evidence type="ECO:0000313" key="3">
    <source>
        <dbReference type="Proteomes" id="UP001151760"/>
    </source>
</evidence>
<dbReference type="SUPFAM" id="SSF56672">
    <property type="entry name" value="DNA/RNA polymerases"/>
    <property type="match status" value="1"/>
</dbReference>
<dbReference type="CDD" id="cd09272">
    <property type="entry name" value="RNase_HI_RT_Ty1"/>
    <property type="match status" value="1"/>
</dbReference>
<comment type="caution">
    <text evidence="2">The sequence shown here is derived from an EMBL/GenBank/DDBJ whole genome shotgun (WGS) entry which is preliminary data.</text>
</comment>
<gene>
    <name evidence="2" type="ORF">Tco_1080847</name>
</gene>